<evidence type="ECO:0000256" key="5">
    <source>
        <dbReference type="ARBA" id="ARBA00034323"/>
    </source>
</evidence>
<dbReference type="STRING" id="36745.CLSAP_26990"/>
<dbReference type="PANTHER" id="PTHR46847">
    <property type="entry name" value="D-ALLOSE-BINDING PERIPLASMIC PROTEIN-RELATED"/>
    <property type="match status" value="1"/>
</dbReference>
<dbReference type="KEGG" id="csr:Cspa_c29640"/>
<dbReference type="eggNOG" id="COG1879">
    <property type="taxonomic scope" value="Bacteria"/>
</dbReference>
<dbReference type="InterPro" id="IPR025997">
    <property type="entry name" value="SBP_2_dom"/>
</dbReference>
<dbReference type="InterPro" id="IPR044085">
    <property type="entry name" value="MglB-like_PBP1"/>
</dbReference>
<comment type="similarity">
    <text evidence="2">Belongs to the bacterial solute-binding protein 2 family.</text>
</comment>
<comment type="subcellular location">
    <subcellularLocation>
        <location evidence="1">Cell envelope</location>
    </subcellularLocation>
</comment>
<dbReference type="GO" id="GO:0030313">
    <property type="term" value="C:cell envelope"/>
    <property type="evidence" value="ECO:0007669"/>
    <property type="project" value="UniProtKB-SubCell"/>
</dbReference>
<evidence type="ECO:0000259" key="7">
    <source>
        <dbReference type="Pfam" id="PF13407"/>
    </source>
</evidence>
<dbReference type="OrthoDB" id="1889067at2"/>
<keyword evidence="9" id="KW-1185">Reference proteome</keyword>
<dbReference type="GO" id="GO:0046872">
    <property type="term" value="F:metal ion binding"/>
    <property type="evidence" value="ECO:0007669"/>
    <property type="project" value="UniProtKB-KW"/>
</dbReference>
<dbReference type="AlphaFoldDB" id="M1LUI1"/>
<dbReference type="SUPFAM" id="SSF53822">
    <property type="entry name" value="Periplasmic binding protein-like I"/>
    <property type="match status" value="1"/>
</dbReference>
<reference evidence="8 9" key="1">
    <citation type="submission" date="2013-02" db="EMBL/GenBank/DDBJ databases">
        <title>Genome sequence of Clostridium saccharoperbutylacetonicum N1-4(HMT).</title>
        <authorList>
            <person name="Poehlein A."/>
            <person name="Daniel R."/>
        </authorList>
    </citation>
    <scope>NUCLEOTIDE SEQUENCE [LARGE SCALE GENOMIC DNA]</scope>
    <source>
        <strain evidence="9">N1-4(HMT)</strain>
    </source>
</reference>
<dbReference type="RefSeq" id="WP_015393044.1">
    <property type="nucleotide sequence ID" value="NC_020291.1"/>
</dbReference>
<keyword evidence="3" id="KW-0479">Metal-binding</keyword>
<evidence type="ECO:0000313" key="9">
    <source>
        <dbReference type="Proteomes" id="UP000011728"/>
    </source>
</evidence>
<comment type="subunit">
    <text evidence="5">The ABC transporter complex is composed of one ATP-binding protein (MglA), two transmembrane proteins (MglC) and a solute-binding protein (MglB).</text>
</comment>
<dbReference type="Proteomes" id="UP000011728">
    <property type="component" value="Chromosome"/>
</dbReference>
<dbReference type="PANTHER" id="PTHR46847:SF1">
    <property type="entry name" value="D-ALLOSE-BINDING PERIPLASMIC PROTEIN-RELATED"/>
    <property type="match status" value="1"/>
</dbReference>
<evidence type="ECO:0000256" key="4">
    <source>
        <dbReference type="ARBA" id="ARBA00022729"/>
    </source>
</evidence>
<dbReference type="InterPro" id="IPR028082">
    <property type="entry name" value="Peripla_BP_I"/>
</dbReference>
<evidence type="ECO:0000256" key="3">
    <source>
        <dbReference type="ARBA" id="ARBA00022723"/>
    </source>
</evidence>
<dbReference type="Gene3D" id="3.40.50.2300">
    <property type="match status" value="2"/>
</dbReference>
<evidence type="ECO:0000256" key="1">
    <source>
        <dbReference type="ARBA" id="ARBA00004196"/>
    </source>
</evidence>
<dbReference type="Pfam" id="PF13407">
    <property type="entry name" value="Peripla_BP_4"/>
    <property type="match status" value="1"/>
</dbReference>
<gene>
    <name evidence="8" type="primary">mglB5</name>
    <name evidence="8" type="ORF">Cspa_c29640</name>
</gene>
<name>M1LUI1_9CLOT</name>
<dbReference type="PATRIC" id="fig|931276.5.peg.2979"/>
<sequence>MKIFKTLFLFLIIIIVTIMSLSYTKIHANSQVIPKKQIKTAVLLFTFDDPYISLVRKGLEEIQNKNTSSVNFTFYDGKRNQEIQNTLLDSVLQSDYDLLLLNLVSLDQGTIESVIYKAKQKNIPIILFNTVPFEISPIKSYNKALVISTDAIQSGILQGNLVVNKWNSSKNDIDRNGDNILQYIMLTGPENITVTIARSLYSISTINQSGIKTQEILSKTCNWDEKCAEDSIKLLFLSYGKNIEAIISNNDAMAIGAINALQSYGYNKGDNSTYIPVFGIDGIPEAIDLIDRGIMSGTVSQDPNQTAEALYVVGMNLANNLNPLQGTNYKFDETGVTINMPYHEYIPRKQ</sequence>
<keyword evidence="4" id="KW-0732">Signal</keyword>
<dbReference type="EMBL" id="CP004121">
    <property type="protein sequence ID" value="AGF56725.1"/>
    <property type="molecule type" value="Genomic_DNA"/>
</dbReference>
<organism evidence="8 9">
    <name type="scientific">Clostridium saccharoperbutylacetonicum N1-4(HMT)</name>
    <dbReference type="NCBI Taxonomy" id="931276"/>
    <lineage>
        <taxon>Bacteria</taxon>
        <taxon>Bacillati</taxon>
        <taxon>Bacillota</taxon>
        <taxon>Clostridia</taxon>
        <taxon>Eubacteriales</taxon>
        <taxon>Clostridiaceae</taxon>
        <taxon>Clostridium</taxon>
    </lineage>
</organism>
<proteinExistence type="inferred from homology"/>
<evidence type="ECO:0000256" key="6">
    <source>
        <dbReference type="ARBA" id="ARBA00034344"/>
    </source>
</evidence>
<feature type="domain" description="Periplasmic binding protein" evidence="7">
    <location>
        <begin position="41"/>
        <end position="319"/>
    </location>
</feature>
<dbReference type="HOGENOM" id="CLU_037628_3_1_9"/>
<evidence type="ECO:0000256" key="2">
    <source>
        <dbReference type="ARBA" id="ARBA00007639"/>
    </source>
</evidence>
<accession>M1LUI1</accession>
<protein>
    <recommendedName>
        <fullName evidence="6">D-galactose/methyl-galactoside binding periplasmic protein MglB</fullName>
    </recommendedName>
</protein>
<dbReference type="CDD" id="cd01539">
    <property type="entry name" value="PBP1_GGBP"/>
    <property type="match status" value="1"/>
</dbReference>
<evidence type="ECO:0000313" key="8">
    <source>
        <dbReference type="EMBL" id="AGF56725.1"/>
    </source>
</evidence>
<dbReference type="GO" id="GO:0030246">
    <property type="term" value="F:carbohydrate binding"/>
    <property type="evidence" value="ECO:0007669"/>
    <property type="project" value="InterPro"/>
</dbReference>